<dbReference type="AlphaFoldDB" id="I3ZMI2"/>
<dbReference type="EMBL" id="CP003379">
    <property type="protein sequence ID" value="AFL90450.1"/>
    <property type="molecule type" value="Genomic_DNA"/>
</dbReference>
<keyword evidence="11" id="KW-1185">Reference proteome</keyword>
<dbReference type="GO" id="GO:0005886">
    <property type="term" value="C:plasma membrane"/>
    <property type="evidence" value="ECO:0007669"/>
    <property type="project" value="UniProtKB-SubCell"/>
</dbReference>
<dbReference type="Pfam" id="PF02687">
    <property type="entry name" value="FtsX"/>
    <property type="match status" value="1"/>
</dbReference>
<accession>I3ZMI2</accession>
<keyword evidence="3 7" id="KW-0812">Transmembrane</keyword>
<feature type="transmembrane region" description="Helical" evidence="7">
    <location>
        <begin position="297"/>
        <end position="322"/>
    </location>
</feature>
<feature type="domain" description="ABC3 transporter permease C-terminal" evidence="8">
    <location>
        <begin position="247"/>
        <end position="360"/>
    </location>
</feature>
<dbReference type="OrthoDB" id="107622at2"/>
<proteinExistence type="inferred from homology"/>
<dbReference type="eggNOG" id="COG4591">
    <property type="taxonomic scope" value="Bacteria"/>
</dbReference>
<evidence type="ECO:0000256" key="3">
    <source>
        <dbReference type="ARBA" id="ARBA00022692"/>
    </source>
</evidence>
<dbReference type="STRING" id="926566.Terro_4246"/>
<dbReference type="PANTHER" id="PTHR30572:SF4">
    <property type="entry name" value="ABC TRANSPORTER PERMEASE YTRF"/>
    <property type="match status" value="1"/>
</dbReference>
<dbReference type="GO" id="GO:0022857">
    <property type="term" value="F:transmembrane transporter activity"/>
    <property type="evidence" value="ECO:0007669"/>
    <property type="project" value="TreeGrafter"/>
</dbReference>
<evidence type="ECO:0000256" key="6">
    <source>
        <dbReference type="ARBA" id="ARBA00038076"/>
    </source>
</evidence>
<feature type="transmembrane region" description="Helical" evidence="7">
    <location>
        <begin position="334"/>
        <end position="358"/>
    </location>
</feature>
<protein>
    <submittedName>
        <fullName evidence="10">ABC-type transport system, involved in lipoprotein release, permease component</fullName>
    </submittedName>
</protein>
<sequence length="370" mass="39852">MIFLKLILTNLLRHRIRSLISIAGIAFSVAAMLTIVTVLQGAVAMFSGILSSDSQIIVFERNVSDLFFSSVPSEAAKTIASWSIVQHADPVLFGIVSSSDHPIITCFGITKNDARLRKATWMQGDRKDFGHQENDVVLGQRAAEFMNASVGNTVQIGHGAFHVIGVIKTANGFEDGGVFMPLTSAQTFFHKEGSSSVITIKLQRKEDVPELKSMVHRSFPNLVALEDEEFTRSYSQFKILKATAWAVGGCGLLLGGLGVANTMIMSVFTRIREIAILRVNGFSNGQIAAMIFGESSLVSVLGAVVGLVIGITFLIILGHIPALHGYVDTSIQPLVVATVIVLAMLTGVAGALYPAIYAMRVRAVEALRFE</sequence>
<gene>
    <name evidence="10" type="ordered locus">Terro_4246</name>
</gene>
<keyword evidence="10" id="KW-0449">Lipoprotein</keyword>
<dbReference type="InterPro" id="IPR025857">
    <property type="entry name" value="MacB_PCD"/>
</dbReference>
<comment type="similarity">
    <text evidence="6">Belongs to the ABC-4 integral membrane protein family.</text>
</comment>
<keyword evidence="2" id="KW-1003">Cell membrane</keyword>
<organism evidence="10 11">
    <name type="scientific">Terriglobus roseus (strain DSM 18391 / NRRL B-41598 / KBS 63)</name>
    <dbReference type="NCBI Taxonomy" id="926566"/>
    <lineage>
        <taxon>Bacteria</taxon>
        <taxon>Pseudomonadati</taxon>
        <taxon>Acidobacteriota</taxon>
        <taxon>Terriglobia</taxon>
        <taxon>Terriglobales</taxon>
        <taxon>Acidobacteriaceae</taxon>
        <taxon>Terriglobus</taxon>
    </lineage>
</organism>
<evidence type="ECO:0000313" key="11">
    <source>
        <dbReference type="Proteomes" id="UP000006056"/>
    </source>
</evidence>
<evidence type="ECO:0000259" key="9">
    <source>
        <dbReference type="Pfam" id="PF12704"/>
    </source>
</evidence>
<keyword evidence="4 7" id="KW-1133">Transmembrane helix</keyword>
<dbReference type="KEGG" id="trs:Terro_4246"/>
<evidence type="ECO:0000256" key="2">
    <source>
        <dbReference type="ARBA" id="ARBA00022475"/>
    </source>
</evidence>
<evidence type="ECO:0000256" key="7">
    <source>
        <dbReference type="SAM" id="Phobius"/>
    </source>
</evidence>
<comment type="subcellular location">
    <subcellularLocation>
        <location evidence="1">Cell membrane</location>
        <topology evidence="1">Multi-pass membrane protein</topology>
    </subcellularLocation>
</comment>
<evidence type="ECO:0000259" key="8">
    <source>
        <dbReference type="Pfam" id="PF02687"/>
    </source>
</evidence>
<dbReference type="Proteomes" id="UP000006056">
    <property type="component" value="Chromosome"/>
</dbReference>
<dbReference type="InterPro" id="IPR050250">
    <property type="entry name" value="Macrolide_Exporter_MacB"/>
</dbReference>
<evidence type="ECO:0000313" key="10">
    <source>
        <dbReference type="EMBL" id="AFL90450.1"/>
    </source>
</evidence>
<reference evidence="10 11" key="1">
    <citation type="submission" date="2012-06" db="EMBL/GenBank/DDBJ databases">
        <title>Complete genome of Terriglobus roseus DSM 18391.</title>
        <authorList>
            <consortium name="US DOE Joint Genome Institute (JGI-PGF)"/>
            <person name="Lucas S."/>
            <person name="Copeland A."/>
            <person name="Lapidus A."/>
            <person name="Glavina del Rio T."/>
            <person name="Dalin E."/>
            <person name="Tice H."/>
            <person name="Bruce D."/>
            <person name="Goodwin L."/>
            <person name="Pitluck S."/>
            <person name="Peters L."/>
            <person name="Mikhailova N."/>
            <person name="Munk A.C.C."/>
            <person name="Kyrpides N."/>
            <person name="Mavromatis K."/>
            <person name="Ivanova N."/>
            <person name="Brettin T."/>
            <person name="Detter J.C."/>
            <person name="Han C."/>
            <person name="Larimer F."/>
            <person name="Land M."/>
            <person name="Hauser L."/>
            <person name="Markowitz V."/>
            <person name="Cheng J.-F."/>
            <person name="Hugenholtz P."/>
            <person name="Woyke T."/>
            <person name="Wu D."/>
            <person name="Brambilla E."/>
            <person name="Klenk H.-P."/>
            <person name="Eisen J.A."/>
        </authorList>
    </citation>
    <scope>NUCLEOTIDE SEQUENCE [LARGE SCALE GENOMIC DNA]</scope>
    <source>
        <strain evidence="11">DSM 18391 / NRRL B-41598 / KBS 63</strain>
    </source>
</reference>
<feature type="domain" description="MacB-like periplasmic core" evidence="9">
    <location>
        <begin position="18"/>
        <end position="213"/>
    </location>
</feature>
<dbReference type="RefSeq" id="WP_014787710.1">
    <property type="nucleotide sequence ID" value="NC_018014.1"/>
</dbReference>
<dbReference type="Pfam" id="PF12704">
    <property type="entry name" value="MacB_PCD"/>
    <property type="match status" value="1"/>
</dbReference>
<evidence type="ECO:0000256" key="1">
    <source>
        <dbReference type="ARBA" id="ARBA00004651"/>
    </source>
</evidence>
<name>I3ZMI2_TERRK</name>
<dbReference type="InterPro" id="IPR003838">
    <property type="entry name" value="ABC3_permease_C"/>
</dbReference>
<feature type="transmembrane region" description="Helical" evidence="7">
    <location>
        <begin position="20"/>
        <end position="46"/>
    </location>
</feature>
<dbReference type="PANTHER" id="PTHR30572">
    <property type="entry name" value="MEMBRANE COMPONENT OF TRANSPORTER-RELATED"/>
    <property type="match status" value="1"/>
</dbReference>
<dbReference type="HOGENOM" id="CLU_000604_8_0_0"/>
<feature type="transmembrane region" description="Helical" evidence="7">
    <location>
        <begin position="244"/>
        <end position="268"/>
    </location>
</feature>
<keyword evidence="5 7" id="KW-0472">Membrane</keyword>
<evidence type="ECO:0000256" key="4">
    <source>
        <dbReference type="ARBA" id="ARBA00022989"/>
    </source>
</evidence>
<evidence type="ECO:0000256" key="5">
    <source>
        <dbReference type="ARBA" id="ARBA00023136"/>
    </source>
</evidence>